<dbReference type="Pfam" id="PF10035">
    <property type="entry name" value="DUF2179"/>
    <property type="match status" value="1"/>
</dbReference>
<name>A0A074M6K6_9BACL</name>
<keyword evidence="9" id="KW-1185">Reference proteome</keyword>
<feature type="transmembrane region" description="Helical" evidence="6">
    <location>
        <begin position="50"/>
        <end position="74"/>
    </location>
</feature>
<dbReference type="InterPro" id="IPR029062">
    <property type="entry name" value="Class_I_gatase-like"/>
</dbReference>
<comment type="subcellular location">
    <subcellularLocation>
        <location evidence="1">Cell membrane</location>
        <topology evidence="1">Multi-pass membrane protein</topology>
    </subcellularLocation>
</comment>
<dbReference type="CDD" id="cd16380">
    <property type="entry name" value="YitT_C"/>
    <property type="match status" value="1"/>
</dbReference>
<dbReference type="eggNOG" id="COG1284">
    <property type="taxonomic scope" value="Bacteria"/>
</dbReference>
<dbReference type="InterPro" id="IPR003740">
    <property type="entry name" value="YitT"/>
</dbReference>
<dbReference type="InterPro" id="IPR019264">
    <property type="entry name" value="DUF2179"/>
</dbReference>
<proteinExistence type="predicted"/>
<dbReference type="Gene3D" id="3.30.70.120">
    <property type="match status" value="1"/>
</dbReference>
<evidence type="ECO:0000256" key="4">
    <source>
        <dbReference type="ARBA" id="ARBA00022989"/>
    </source>
</evidence>
<evidence type="ECO:0000256" key="6">
    <source>
        <dbReference type="SAM" id="Phobius"/>
    </source>
</evidence>
<evidence type="ECO:0000256" key="1">
    <source>
        <dbReference type="ARBA" id="ARBA00004651"/>
    </source>
</evidence>
<dbReference type="GO" id="GO:0005886">
    <property type="term" value="C:plasma membrane"/>
    <property type="evidence" value="ECO:0007669"/>
    <property type="project" value="UniProtKB-SubCell"/>
</dbReference>
<keyword evidence="3 6" id="KW-0812">Transmembrane</keyword>
<evidence type="ECO:0000256" key="3">
    <source>
        <dbReference type="ARBA" id="ARBA00022692"/>
    </source>
</evidence>
<feature type="domain" description="DUF2179" evidence="7">
    <location>
        <begin position="230"/>
        <end position="284"/>
    </location>
</feature>
<dbReference type="InterPro" id="IPR051461">
    <property type="entry name" value="UPF0750_membrane"/>
</dbReference>
<dbReference type="STRING" id="1157490.EL26_20140"/>
<evidence type="ECO:0000313" key="9">
    <source>
        <dbReference type="Proteomes" id="UP000027931"/>
    </source>
</evidence>
<dbReference type="Gene3D" id="3.40.50.880">
    <property type="match status" value="1"/>
</dbReference>
<dbReference type="EMBL" id="JMIR01000035">
    <property type="protein sequence ID" value="KEO81597.1"/>
    <property type="molecule type" value="Genomic_DNA"/>
</dbReference>
<keyword evidence="5 6" id="KW-0472">Membrane</keyword>
<dbReference type="Proteomes" id="UP000027931">
    <property type="component" value="Unassembled WGS sequence"/>
</dbReference>
<feature type="transmembrane region" description="Helical" evidence="6">
    <location>
        <begin position="116"/>
        <end position="135"/>
    </location>
</feature>
<feature type="transmembrane region" description="Helical" evidence="6">
    <location>
        <begin position="86"/>
        <end position="104"/>
    </location>
</feature>
<evidence type="ECO:0000256" key="5">
    <source>
        <dbReference type="ARBA" id="ARBA00023136"/>
    </source>
</evidence>
<dbReference type="InterPro" id="IPR015867">
    <property type="entry name" value="N-reg_PII/ATP_PRibTrfase_C"/>
</dbReference>
<dbReference type="PANTHER" id="PTHR33545">
    <property type="entry name" value="UPF0750 MEMBRANE PROTEIN YITT-RELATED"/>
    <property type="match status" value="1"/>
</dbReference>
<dbReference type="PANTHER" id="PTHR33545:SF9">
    <property type="entry name" value="UPF0750 MEMBRANE PROTEIN YITE"/>
    <property type="match status" value="1"/>
</dbReference>
<organism evidence="8 9">
    <name type="scientific">Tumebacillus flagellatus</name>
    <dbReference type="NCBI Taxonomy" id="1157490"/>
    <lineage>
        <taxon>Bacteria</taxon>
        <taxon>Bacillati</taxon>
        <taxon>Bacillota</taxon>
        <taxon>Bacilli</taxon>
        <taxon>Bacillales</taxon>
        <taxon>Alicyclobacillaceae</taxon>
        <taxon>Tumebacillus</taxon>
    </lineage>
</organism>
<dbReference type="RefSeq" id="WP_052036589.1">
    <property type="nucleotide sequence ID" value="NZ_JMIR01000035.1"/>
</dbReference>
<gene>
    <name evidence="8" type="ORF">EL26_20140</name>
</gene>
<keyword evidence="4 6" id="KW-1133">Transmembrane helix</keyword>
<comment type="caution">
    <text evidence="8">The sequence shown here is derived from an EMBL/GenBank/DDBJ whole genome shotgun (WGS) entry which is preliminary data.</text>
</comment>
<feature type="transmembrane region" description="Helical" evidence="6">
    <location>
        <begin position="20"/>
        <end position="38"/>
    </location>
</feature>
<dbReference type="Pfam" id="PF02588">
    <property type="entry name" value="YitT_membrane"/>
    <property type="match status" value="1"/>
</dbReference>
<protein>
    <submittedName>
        <fullName evidence="8">Membrane protein</fullName>
    </submittedName>
</protein>
<dbReference type="PIRSF" id="PIRSF006483">
    <property type="entry name" value="Membrane_protein_YitT"/>
    <property type="match status" value="1"/>
</dbReference>
<sequence>MKKRQRRSYNPRTLLFLDYLYITLGSLLVGLAVTWVFVPNKTVTGGVTGISILLYYLFGWKVSITSLCINIPLFWAGFRFLGGREFALKTLYGILALTLWLQFLEPLKQHPLTENTLLASIYGGLLLGAGLGIVFRGRATTGGTDLAARLVQNYTGISAGTLLLVIDGSIITAAGVIFGIERVLYALISLFITSKTIDLVQQGVAVGKVSYIITDREEEVRQAILFSLMRGCTKMQSYGGFTGVERPMLMTVVSRAEVSRLKELVRQIDPRAFVIVSDVQEVLGEGFTFAQEPTAHDERSS</sequence>
<accession>A0A074M6K6</accession>
<keyword evidence="2" id="KW-1003">Cell membrane</keyword>
<dbReference type="OrthoDB" id="1758221at2"/>
<evidence type="ECO:0000313" key="8">
    <source>
        <dbReference type="EMBL" id="KEO81597.1"/>
    </source>
</evidence>
<evidence type="ECO:0000256" key="2">
    <source>
        <dbReference type="ARBA" id="ARBA00022475"/>
    </source>
</evidence>
<feature type="transmembrane region" description="Helical" evidence="6">
    <location>
        <begin position="156"/>
        <end position="180"/>
    </location>
</feature>
<reference evidence="8 9" key="1">
    <citation type="journal article" date="2013" name="Int. J. Syst. Evol. Microbiol.">
        <title>Tumebacillus flagellatus sp. nov., an alpha-amylase/pullulanase-producing bacterium isolated from cassava wastewater.</title>
        <authorList>
            <person name="Wang Q."/>
            <person name="Xie N."/>
            <person name="Qin Y."/>
            <person name="Shen N."/>
            <person name="Zhu J."/>
            <person name="Mi H."/>
            <person name="Huang R."/>
        </authorList>
    </citation>
    <scope>NUCLEOTIDE SEQUENCE [LARGE SCALE GENOMIC DNA]</scope>
    <source>
        <strain evidence="8 9">GST4</strain>
    </source>
</reference>
<dbReference type="AlphaFoldDB" id="A0A074M6K6"/>
<evidence type="ECO:0000259" key="7">
    <source>
        <dbReference type="Pfam" id="PF10035"/>
    </source>
</evidence>